<feature type="coiled-coil region" evidence="1">
    <location>
        <begin position="150"/>
        <end position="177"/>
    </location>
</feature>
<proteinExistence type="evidence at transcript level"/>
<sequence length="184" mass="20892">MDSEVAALARRLEKLEHKIWGDNKARSINEPLVKSVSDLSTDVGNSLAGHDRITPILKRLDELEMYLDPVFGETSAQNDRVKQSIVLSQENQIQQNLDSLEKMKRMTDELSGDKIGDIAATTSKLEQLHKIQLEERQYSDSMNKQTLDLIEKYNTIIANLNDAFVQAESEVAAAEEKQKRPVYY</sequence>
<dbReference type="Pfam" id="PF07426">
    <property type="entry name" value="Dynactin_p22"/>
    <property type="match status" value="1"/>
</dbReference>
<name>A0A0U2V6D7_ACAPC</name>
<dbReference type="GO" id="GO:0061640">
    <property type="term" value="P:cytoskeleton-dependent cytokinesis"/>
    <property type="evidence" value="ECO:0007669"/>
    <property type="project" value="InterPro"/>
</dbReference>
<evidence type="ECO:0000313" key="2">
    <source>
        <dbReference type="EMBL" id="ALS04549.1"/>
    </source>
</evidence>
<dbReference type="PANTHER" id="PTHR28360:SF1">
    <property type="entry name" value="DYNACTIN SUBUNIT 3"/>
    <property type="match status" value="1"/>
</dbReference>
<dbReference type="InterPro" id="IPR009991">
    <property type="entry name" value="DCTN3"/>
</dbReference>
<dbReference type="GO" id="GO:0005869">
    <property type="term" value="C:dynactin complex"/>
    <property type="evidence" value="ECO:0007669"/>
    <property type="project" value="InterPro"/>
</dbReference>
<dbReference type="EMBL" id="KT754715">
    <property type="protein sequence ID" value="ALS04549.1"/>
    <property type="molecule type" value="mRNA"/>
</dbReference>
<accession>A0A0U2V6D7</accession>
<reference evidence="2" key="1">
    <citation type="journal article" date="2015" name="Sci. Rep.">
        <title>Spliced leader RNA trans-splicing discovered in copepods.</title>
        <authorList>
            <person name="Yang F."/>
            <person name="Xu D."/>
            <person name="Zhuang Y."/>
            <person name="Yi X."/>
            <person name="Huang Y."/>
            <person name="Chen H."/>
            <person name="Lin S."/>
            <person name="Campbell D.A."/>
            <person name="Sturm N.R."/>
            <person name="Liu G."/>
            <person name="Zhang H."/>
        </authorList>
    </citation>
    <scope>NUCLEOTIDE SEQUENCE</scope>
</reference>
<protein>
    <submittedName>
        <fullName evidence="2">Dynactin subunit 6</fullName>
    </submittedName>
</protein>
<dbReference type="AlphaFoldDB" id="A0A0U2V6D7"/>
<evidence type="ECO:0000256" key="1">
    <source>
        <dbReference type="SAM" id="Coils"/>
    </source>
</evidence>
<organism evidence="2">
    <name type="scientific">Acartia pacifica</name>
    <name type="common">Copepod</name>
    <dbReference type="NCBI Taxonomy" id="335913"/>
    <lineage>
        <taxon>Eukaryota</taxon>
        <taxon>Metazoa</taxon>
        <taxon>Ecdysozoa</taxon>
        <taxon>Arthropoda</taxon>
        <taxon>Crustacea</taxon>
        <taxon>Multicrustacea</taxon>
        <taxon>Hexanauplia</taxon>
        <taxon>Copepoda</taxon>
        <taxon>Calanoida</taxon>
        <taxon>Acartiidae</taxon>
        <taxon>Acartia</taxon>
    </lineage>
</organism>
<keyword evidence="1" id="KW-0175">Coiled coil</keyword>
<dbReference type="PANTHER" id="PTHR28360">
    <property type="entry name" value="DYNACTIN SUBUNIT 3"/>
    <property type="match status" value="1"/>
</dbReference>